<accession>M3K217</accession>
<dbReference type="AlphaFoldDB" id="M3K217"/>
<dbReference type="OMA" id="RNTWFIT"/>
<keyword evidence="5" id="KW-1185">Reference proteome</keyword>
<name>M3K217_CANMX</name>
<reference evidence="4 5" key="1">
    <citation type="submission" date="2013-02" db="EMBL/GenBank/DDBJ databases">
        <title>Genome sequence of Candida maltosa Xu316, a potential industrial strain for xylitol and ethanol production.</title>
        <authorList>
            <person name="Yu J."/>
            <person name="Wang Q."/>
            <person name="Geng X."/>
            <person name="Bao W."/>
            <person name="He P."/>
            <person name="Cai J."/>
        </authorList>
    </citation>
    <scope>NUCLEOTIDE SEQUENCE [LARGE SCALE GENOMIC DNA]</scope>
    <source>
        <strain evidence="5">Xu316</strain>
    </source>
</reference>
<dbReference type="SUPFAM" id="SSF50891">
    <property type="entry name" value="Cyclophilin-like"/>
    <property type="match status" value="1"/>
</dbReference>
<dbReference type="Gene3D" id="2.40.100.10">
    <property type="entry name" value="Cyclophilin-like"/>
    <property type="match status" value="1"/>
</dbReference>
<proteinExistence type="predicted"/>
<comment type="caution">
    <text evidence="4">The sequence shown here is derived from an EMBL/GenBank/DDBJ whole genome shotgun (WGS) entry which is preliminary data.</text>
</comment>
<organism evidence="4 5">
    <name type="scientific">Candida maltosa (strain Xu316)</name>
    <name type="common">Yeast</name>
    <dbReference type="NCBI Taxonomy" id="1245528"/>
    <lineage>
        <taxon>Eukaryota</taxon>
        <taxon>Fungi</taxon>
        <taxon>Dikarya</taxon>
        <taxon>Ascomycota</taxon>
        <taxon>Saccharomycotina</taxon>
        <taxon>Pichiomycetes</taxon>
        <taxon>Debaryomycetaceae</taxon>
        <taxon>Candida/Lodderomyces clade</taxon>
        <taxon>Candida</taxon>
    </lineage>
</organism>
<dbReference type="InterPro" id="IPR029000">
    <property type="entry name" value="Cyclophilin-like_dom_sf"/>
</dbReference>
<feature type="domain" description="PPIase cyclophilin-type" evidence="3">
    <location>
        <begin position="12"/>
        <end position="141"/>
    </location>
</feature>
<comment type="catalytic activity">
    <reaction evidence="1">
        <text>[protein]-peptidylproline (omega=180) = [protein]-peptidylproline (omega=0)</text>
        <dbReference type="Rhea" id="RHEA:16237"/>
        <dbReference type="Rhea" id="RHEA-COMP:10747"/>
        <dbReference type="Rhea" id="RHEA-COMP:10748"/>
        <dbReference type="ChEBI" id="CHEBI:83833"/>
        <dbReference type="ChEBI" id="CHEBI:83834"/>
        <dbReference type="EC" id="5.2.1.8"/>
    </reaction>
</comment>
<dbReference type="Pfam" id="PF00160">
    <property type="entry name" value="Pro_isomerase"/>
    <property type="match status" value="1"/>
</dbReference>
<sequence>MSSLEPQTRAKVILHTTKGSIDIELWPKEFPHTCRLFLTDCLNQKLTNLSFTTTPNTIEVPNPSSSKFQKETNSRVKCKRGYVGVTGGSIFISLKELPQQVNNIIGKINQESFYNVLKISQGELDEKGNPLFPVSIVSSEVVIPYFDDLVKEVIRSEEPVTKKAKKNIVAVNYDDEEDEEEEEFSIKSAYDLKKNVDGNNNGEKEDKLEVKVVEERGEEQNNEEEEESEDDEEEESEDDEEEERVPIVFKRDPTIDSPYDAYLDLNDAESITYSTVKAHKFIAHSK</sequence>
<gene>
    <name evidence="4" type="ORF">G210_0616</name>
</gene>
<dbReference type="InterPro" id="IPR002130">
    <property type="entry name" value="Cyclophilin-type_PPIase_dom"/>
</dbReference>
<evidence type="ECO:0000259" key="3">
    <source>
        <dbReference type="Pfam" id="PF00160"/>
    </source>
</evidence>
<evidence type="ECO:0000313" key="4">
    <source>
        <dbReference type="EMBL" id="EMG48769.1"/>
    </source>
</evidence>
<evidence type="ECO:0000256" key="1">
    <source>
        <dbReference type="ARBA" id="ARBA00000971"/>
    </source>
</evidence>
<dbReference type="GO" id="GO:0003755">
    <property type="term" value="F:peptidyl-prolyl cis-trans isomerase activity"/>
    <property type="evidence" value="ECO:0007669"/>
    <property type="project" value="UniProtKB-EC"/>
</dbReference>
<evidence type="ECO:0000313" key="5">
    <source>
        <dbReference type="Proteomes" id="UP000011777"/>
    </source>
</evidence>
<dbReference type="EMBL" id="AOGT01000984">
    <property type="protein sequence ID" value="EMG48769.1"/>
    <property type="molecule type" value="Genomic_DNA"/>
</dbReference>
<feature type="region of interest" description="Disordered" evidence="2">
    <location>
        <begin position="212"/>
        <end position="258"/>
    </location>
</feature>
<dbReference type="OrthoDB" id="442970at2759"/>
<dbReference type="eggNOG" id="KOG0885">
    <property type="taxonomic scope" value="Eukaryota"/>
</dbReference>
<feature type="compositionally biased region" description="Acidic residues" evidence="2">
    <location>
        <begin position="220"/>
        <end position="243"/>
    </location>
</feature>
<dbReference type="HOGENOM" id="CLU_012062_14_0_1"/>
<dbReference type="STRING" id="1245528.M3K217"/>
<evidence type="ECO:0000256" key="2">
    <source>
        <dbReference type="SAM" id="MobiDB-lite"/>
    </source>
</evidence>
<protein>
    <recommendedName>
        <fullName evidence="3">PPIase cyclophilin-type domain-containing protein</fullName>
    </recommendedName>
</protein>
<dbReference type="Proteomes" id="UP000011777">
    <property type="component" value="Unassembled WGS sequence"/>
</dbReference>